<dbReference type="PANTHER" id="PTHR44090">
    <property type="entry name" value="WD REPEAT-CONTAINING PROTEIN 61"/>
    <property type="match status" value="1"/>
</dbReference>
<dbReference type="InterPro" id="IPR036322">
    <property type="entry name" value="WD40_repeat_dom_sf"/>
</dbReference>
<reference evidence="5" key="1">
    <citation type="submission" date="2007-07" db="EMBL/GenBank/DDBJ databases">
        <title>PCAP assembly of the Caenorhabditis remanei genome.</title>
        <authorList>
            <consortium name="The Caenorhabditis remanei Sequencing Consortium"/>
            <person name="Wilson R.K."/>
        </authorList>
    </citation>
    <scope>NUCLEOTIDE SEQUENCE [LARGE SCALE GENOMIC DNA]</scope>
    <source>
        <strain evidence="5">PB4641</strain>
    </source>
</reference>
<name>E3LMW7_CAERE</name>
<evidence type="ECO:0000256" key="3">
    <source>
        <dbReference type="PROSITE-ProRule" id="PRU00221"/>
    </source>
</evidence>
<dbReference type="InterPro" id="IPR051510">
    <property type="entry name" value="SKI8"/>
</dbReference>
<dbReference type="CTD" id="9817922"/>
<dbReference type="EMBL" id="DS268411">
    <property type="protein sequence ID" value="EFP03074.1"/>
    <property type="molecule type" value="Genomic_DNA"/>
</dbReference>
<evidence type="ECO:0000256" key="2">
    <source>
        <dbReference type="ARBA" id="ARBA00022737"/>
    </source>
</evidence>
<feature type="region of interest" description="Disordered" evidence="4">
    <location>
        <begin position="329"/>
        <end position="437"/>
    </location>
</feature>
<keyword evidence="6" id="KW-1185">Reference proteome</keyword>
<dbReference type="AlphaFoldDB" id="E3LMW7"/>
<evidence type="ECO:0000256" key="4">
    <source>
        <dbReference type="SAM" id="MobiDB-lite"/>
    </source>
</evidence>
<evidence type="ECO:0000256" key="1">
    <source>
        <dbReference type="ARBA" id="ARBA00022574"/>
    </source>
</evidence>
<dbReference type="PANTHER" id="PTHR44090:SF1">
    <property type="entry name" value="SUPERKILLER COMPLEX PROTEIN 8"/>
    <property type="match status" value="1"/>
</dbReference>
<keyword evidence="1 3" id="KW-0853">WD repeat</keyword>
<dbReference type="PROSITE" id="PS50294">
    <property type="entry name" value="WD_REPEATS_REGION"/>
    <property type="match status" value="1"/>
</dbReference>
<feature type="compositionally biased region" description="Polar residues" evidence="4">
    <location>
        <begin position="413"/>
        <end position="428"/>
    </location>
</feature>
<dbReference type="Pfam" id="PF00400">
    <property type="entry name" value="WD40"/>
    <property type="match status" value="1"/>
</dbReference>
<dbReference type="OrthoDB" id="17410at2759"/>
<evidence type="ECO:0000313" key="6">
    <source>
        <dbReference type="Proteomes" id="UP000008281"/>
    </source>
</evidence>
<dbReference type="KEGG" id="crq:GCK72_001842"/>
<proteinExistence type="predicted"/>
<organism evidence="6">
    <name type="scientific">Caenorhabditis remanei</name>
    <name type="common">Caenorhabditis vulgaris</name>
    <dbReference type="NCBI Taxonomy" id="31234"/>
    <lineage>
        <taxon>Eukaryota</taxon>
        <taxon>Metazoa</taxon>
        <taxon>Ecdysozoa</taxon>
        <taxon>Nematoda</taxon>
        <taxon>Chromadorea</taxon>
        <taxon>Rhabditida</taxon>
        <taxon>Rhabditina</taxon>
        <taxon>Rhabditomorpha</taxon>
        <taxon>Rhabditoidea</taxon>
        <taxon>Rhabditidae</taxon>
        <taxon>Peloderinae</taxon>
        <taxon>Caenorhabditis</taxon>
    </lineage>
</organism>
<dbReference type="SMART" id="SM00320">
    <property type="entry name" value="WD40"/>
    <property type="match status" value="3"/>
</dbReference>
<dbReference type="InParanoid" id="E3LMW7"/>
<feature type="compositionally biased region" description="Polar residues" evidence="4">
    <location>
        <begin position="362"/>
        <end position="373"/>
    </location>
</feature>
<dbReference type="InterPro" id="IPR001680">
    <property type="entry name" value="WD40_rpt"/>
</dbReference>
<accession>E3LMW7</accession>
<dbReference type="RefSeq" id="XP_003114939.2">
    <property type="nucleotide sequence ID" value="XM_003114891.2"/>
</dbReference>
<dbReference type="Proteomes" id="UP000008281">
    <property type="component" value="Unassembled WGS sequence"/>
</dbReference>
<dbReference type="HOGENOM" id="CLU_627368_0_0_1"/>
<protein>
    <submittedName>
        <fullName evidence="5">Uncharacterized protein</fullName>
    </submittedName>
</protein>
<dbReference type="InterPro" id="IPR015943">
    <property type="entry name" value="WD40/YVTN_repeat-like_dom_sf"/>
</dbReference>
<dbReference type="GO" id="GO:0016593">
    <property type="term" value="C:Cdc73/Paf1 complex"/>
    <property type="evidence" value="ECO:0007669"/>
    <property type="project" value="TreeGrafter"/>
</dbReference>
<dbReference type="eggNOG" id="KOG4155">
    <property type="taxonomic scope" value="Eukaryota"/>
</dbReference>
<gene>
    <name evidence="5" type="ORF">CRE_28513</name>
</gene>
<dbReference type="Gene3D" id="2.130.10.10">
    <property type="entry name" value="YVTN repeat-like/Quinoprotein amine dehydrogenase"/>
    <property type="match status" value="1"/>
</dbReference>
<sequence>MDDSMNEDEYPQAKLLGKYEKAHKRSIIALGSFCFGAQTGVISISHDSSKLWIMYDKRAEESVSLDEKMNLYSWKTAVQSAEVSEDGQYLVVIAMDAQVYETELITSVKLQEHDNEYLEATFCAVSPRKDKYITASYSGYLSEFKSFARDPVRREPYPSVKQISHMKFSRDAKFLAIGHLDGGIDLLYAEDFKNYHKYEVHSMRIRKIEFLPGDDRFLTACDDRLIKLNSVADFSHETDPSRSTKAIRVYSAHDAPVIGLTIDVKSGGTRFASSSSSSQIFVWHIELATPIMSIVNDHTSAVTALSFSPSSRHLISGGDDAMICVYGIPGVGEESPEHEHAQEEEELSDEHDDQQENEPPSGYSQSAEQSDFANHNEDTEATPTAQYQEYNPYAEPRTPPQEENDDDLGDYVYNTTTQRSDEPTSASSPHEEYNSAS</sequence>
<dbReference type="STRING" id="31234.E3LMW7"/>
<dbReference type="GeneID" id="9817922"/>
<dbReference type="PROSITE" id="PS50082">
    <property type="entry name" value="WD_REPEATS_2"/>
    <property type="match status" value="1"/>
</dbReference>
<feature type="repeat" description="WD" evidence="3">
    <location>
        <begin position="295"/>
        <end position="326"/>
    </location>
</feature>
<keyword evidence="2" id="KW-0677">Repeat</keyword>
<dbReference type="SUPFAM" id="SSF50978">
    <property type="entry name" value="WD40 repeat-like"/>
    <property type="match status" value="1"/>
</dbReference>
<evidence type="ECO:0000313" key="5">
    <source>
        <dbReference type="EMBL" id="EFP03074.1"/>
    </source>
</evidence>
<feature type="compositionally biased region" description="Acidic residues" evidence="4">
    <location>
        <begin position="342"/>
        <end position="356"/>
    </location>
</feature>
<dbReference type="FunCoup" id="E3LMW7">
    <property type="interactions" value="26"/>
</dbReference>
<dbReference type="OMA" id="HKYEVHS"/>